<dbReference type="InterPro" id="IPR025110">
    <property type="entry name" value="AMP-bd_C"/>
</dbReference>
<dbReference type="OrthoDB" id="56621at2"/>
<name>A0A399EXV5_9DEIN</name>
<dbReference type="InterPro" id="IPR042099">
    <property type="entry name" value="ANL_N_sf"/>
</dbReference>
<dbReference type="AlphaFoldDB" id="A0A399EXV5"/>
<keyword evidence="3" id="KW-0436">Ligase</keyword>
<feature type="domain" description="AMP-binding enzyme C-terminal" evidence="2">
    <location>
        <begin position="432"/>
        <end position="505"/>
    </location>
</feature>
<dbReference type="EMBL" id="QXDL01000026">
    <property type="protein sequence ID" value="RIH88510.1"/>
    <property type="molecule type" value="Genomic_DNA"/>
</dbReference>
<accession>A0A399EXV5</accession>
<evidence type="ECO:0000259" key="2">
    <source>
        <dbReference type="Pfam" id="PF13193"/>
    </source>
</evidence>
<dbReference type="InterPro" id="IPR045851">
    <property type="entry name" value="AMP-bd_C_sf"/>
</dbReference>
<comment type="caution">
    <text evidence="3">The sequence shown here is derived from an EMBL/GenBank/DDBJ whole genome shotgun (WGS) entry which is preliminary data.</text>
</comment>
<dbReference type="EC" id="6.2.1.26" evidence="3"/>
<dbReference type="GO" id="GO:0008756">
    <property type="term" value="F:o-succinylbenzoate-CoA ligase activity"/>
    <property type="evidence" value="ECO:0007669"/>
    <property type="project" value="UniProtKB-EC"/>
</dbReference>
<feature type="domain" description="AMP-dependent synthetase/ligase" evidence="1">
    <location>
        <begin position="48"/>
        <end position="386"/>
    </location>
</feature>
<dbReference type="GO" id="GO:0006631">
    <property type="term" value="P:fatty acid metabolic process"/>
    <property type="evidence" value="ECO:0007669"/>
    <property type="project" value="TreeGrafter"/>
</dbReference>
<protein>
    <submittedName>
        <fullName evidence="3">2-succinylbenzoate--CoA ligase</fullName>
        <ecNumber evidence="3">6.2.1.26</ecNumber>
    </submittedName>
</protein>
<evidence type="ECO:0000259" key="1">
    <source>
        <dbReference type="Pfam" id="PF00501"/>
    </source>
</evidence>
<organism evidence="3 4">
    <name type="scientific">Calidithermus terrae</name>
    <dbReference type="NCBI Taxonomy" id="1408545"/>
    <lineage>
        <taxon>Bacteria</taxon>
        <taxon>Thermotogati</taxon>
        <taxon>Deinococcota</taxon>
        <taxon>Deinococci</taxon>
        <taxon>Thermales</taxon>
        <taxon>Thermaceae</taxon>
        <taxon>Calidithermus</taxon>
    </lineage>
</organism>
<dbReference type="PANTHER" id="PTHR43201">
    <property type="entry name" value="ACYL-COA SYNTHETASE"/>
    <property type="match status" value="1"/>
</dbReference>
<reference evidence="3 4" key="1">
    <citation type="submission" date="2018-08" db="EMBL/GenBank/DDBJ databases">
        <title>Meiothermus terrae DSM 26712 genome sequencing project.</title>
        <authorList>
            <person name="Da Costa M.S."/>
            <person name="Albuquerque L."/>
            <person name="Raposo P."/>
            <person name="Froufe H.J.C."/>
            <person name="Barroso C.S."/>
            <person name="Egas C."/>
        </authorList>
    </citation>
    <scope>NUCLEOTIDE SEQUENCE [LARGE SCALE GENOMIC DNA]</scope>
    <source>
        <strain evidence="3 4">DSM 26712</strain>
    </source>
</reference>
<dbReference type="InterPro" id="IPR000873">
    <property type="entry name" value="AMP-dep_synth/lig_dom"/>
</dbReference>
<keyword evidence="4" id="KW-1185">Reference proteome</keyword>
<dbReference type="GO" id="GO:0031956">
    <property type="term" value="F:medium-chain fatty acid-CoA ligase activity"/>
    <property type="evidence" value="ECO:0007669"/>
    <property type="project" value="TreeGrafter"/>
</dbReference>
<evidence type="ECO:0000313" key="4">
    <source>
        <dbReference type="Proteomes" id="UP000265715"/>
    </source>
</evidence>
<dbReference type="RefSeq" id="WP_119314157.1">
    <property type="nucleotide sequence ID" value="NZ_QXDL01000026.1"/>
</dbReference>
<dbReference type="Gene3D" id="3.40.50.12780">
    <property type="entry name" value="N-terminal domain of ligase-like"/>
    <property type="match status" value="1"/>
</dbReference>
<dbReference type="Pfam" id="PF00501">
    <property type="entry name" value="AMP-binding"/>
    <property type="match status" value="1"/>
</dbReference>
<dbReference type="CDD" id="cd04433">
    <property type="entry name" value="AFD_class_I"/>
    <property type="match status" value="1"/>
</dbReference>
<evidence type="ECO:0000313" key="3">
    <source>
        <dbReference type="EMBL" id="RIH88510.1"/>
    </source>
</evidence>
<dbReference type="SUPFAM" id="SSF56801">
    <property type="entry name" value="Acetyl-CoA synthetase-like"/>
    <property type="match status" value="1"/>
</dbReference>
<dbReference type="Gene3D" id="3.30.300.30">
    <property type="match status" value="1"/>
</dbReference>
<dbReference type="PANTHER" id="PTHR43201:SF32">
    <property type="entry name" value="2-SUCCINYLBENZOATE--COA LIGASE, CHLOROPLASTIC_PEROXISOMAL"/>
    <property type="match status" value="1"/>
</dbReference>
<proteinExistence type="predicted"/>
<dbReference type="Pfam" id="PF13193">
    <property type="entry name" value="AMP-binding_C"/>
    <property type="match status" value="1"/>
</dbReference>
<gene>
    <name evidence="3" type="primary">menE_1</name>
    <name evidence="3" type="ORF">Mterra_00972</name>
</gene>
<sequence>MSLPQDLLTAYGALARTGLLGSSPAHALLQFLACYVRYGGSLYTLAAWNARRFPQRLALAEPGRTVTFGELTARADRLACGLQEAFPAARTCAILGRNRVALVEGLLACARLGLDTLLLPTSLTPDQWESLNAKSPLDVLICDGEFLPRLEPVLRRGSPEIVHTGAETGESPSLASLMGTTRHGRLRRMAGRLTLLTSGTTGPAKAVRRGPSLEEALGVLTGVLDRLWLRPGEPTLLTVPLLHGHGLATLLMTLATGSPLFLFPKATPEDYLRCLEEQHIATLVLVPTVLYRLLEAGGRPTPALRRILCGSAPLDPPLAVRCLERFGPVLYNLYGSSEAGLISLATPEDLRQAPSSVGRPLPGLKPRILDEHGRELPPGEPGEVRVVRGGRGIPMGDAGYLDAEGRLFLMGRADDMLICGGVKVYPQAVEQSVLGHLEYVQECAAVGIGDLEYGQAIHLFVVIKPGQPGMTPEAVARDLEGLFPRSTRPKRITFVEALPRNLAGKVRRRELEESGPGRPSA</sequence>
<dbReference type="Proteomes" id="UP000265715">
    <property type="component" value="Unassembled WGS sequence"/>
</dbReference>